<keyword evidence="3" id="KW-1185">Reference proteome</keyword>
<dbReference type="OrthoDB" id="6076302at2"/>
<feature type="signal peptide" evidence="1">
    <location>
        <begin position="1"/>
        <end position="19"/>
    </location>
</feature>
<reference evidence="2 3" key="1">
    <citation type="submission" date="2014-11" db="EMBL/GenBank/DDBJ databases">
        <title>Genome sequence of Pseudomonas tuomuerensis JCM 14085.</title>
        <authorList>
            <person name="Shin S.-K."/>
            <person name="Yi H."/>
        </authorList>
    </citation>
    <scope>NUCLEOTIDE SEQUENCE [LARGE SCALE GENOMIC DNA]</scope>
    <source>
        <strain evidence="2 3">JCM 14085</strain>
    </source>
</reference>
<dbReference type="PROSITE" id="PS51257">
    <property type="entry name" value="PROKAR_LIPOPROTEIN"/>
    <property type="match status" value="1"/>
</dbReference>
<dbReference type="InterPro" id="IPR018635">
    <property type="entry name" value="UPF0319"/>
</dbReference>
<accession>A0A0B3BNK3</accession>
<evidence type="ECO:0008006" key="4">
    <source>
        <dbReference type="Google" id="ProtNLM"/>
    </source>
</evidence>
<evidence type="ECO:0000313" key="3">
    <source>
        <dbReference type="Proteomes" id="UP000030980"/>
    </source>
</evidence>
<dbReference type="EMBL" id="JTAK01000001">
    <property type="protein sequence ID" value="KHO66083.1"/>
    <property type="molecule type" value="Genomic_DNA"/>
</dbReference>
<sequence length="216" mass="23360">MRRLFWLALIGLLSGCAQQSPVKLYAGPELSQAQVLVVDVPDALEVMAINGQPAPAANGLLGTGSRVLHLRPGDYRIDAFYENVFDIGGGLSHEVVRTRSATYRLTGRAGERWKLDYREPAGLQDARAMQDSFAGWSVNVPTGERIATSQGPRPVSTVSQLLGRDSSPAAPASIEPLAAAPAQTLPHNDATLHTLQQLWRLLDPQSRQAFLDWAGQ</sequence>
<evidence type="ECO:0000256" key="1">
    <source>
        <dbReference type="SAM" id="SignalP"/>
    </source>
</evidence>
<keyword evidence="1" id="KW-0732">Signal</keyword>
<dbReference type="AlphaFoldDB" id="A0A0B3BNK3"/>
<organism evidence="2 3">
    <name type="scientific">Pseudomonas flexibilis</name>
    <dbReference type="NCBI Taxonomy" id="706570"/>
    <lineage>
        <taxon>Bacteria</taxon>
        <taxon>Pseudomonadati</taxon>
        <taxon>Pseudomonadota</taxon>
        <taxon>Gammaproteobacteria</taxon>
        <taxon>Pseudomonadales</taxon>
        <taxon>Pseudomonadaceae</taxon>
        <taxon>Pseudomonas</taxon>
    </lineage>
</organism>
<evidence type="ECO:0000313" key="2">
    <source>
        <dbReference type="EMBL" id="KHO66083.1"/>
    </source>
</evidence>
<proteinExistence type="predicted"/>
<comment type="caution">
    <text evidence="2">The sequence shown here is derived from an EMBL/GenBank/DDBJ whole genome shotgun (WGS) entry which is preliminary data.</text>
</comment>
<feature type="chain" id="PRO_5002080964" description="DUF2057 domain-containing protein" evidence="1">
    <location>
        <begin position="20"/>
        <end position="216"/>
    </location>
</feature>
<dbReference type="Pfam" id="PF09829">
    <property type="entry name" value="DUF2057"/>
    <property type="match status" value="1"/>
</dbReference>
<dbReference type="Proteomes" id="UP000030980">
    <property type="component" value="Unassembled WGS sequence"/>
</dbReference>
<name>A0A0B3BNK3_9PSED</name>
<protein>
    <recommendedName>
        <fullName evidence="4">DUF2057 domain-containing protein</fullName>
    </recommendedName>
</protein>
<gene>
    <name evidence="2" type="ORF">PT85_00350</name>
</gene>
<dbReference type="RefSeq" id="WP_039605640.1">
    <property type="nucleotide sequence ID" value="NZ_FMUP01000008.1"/>
</dbReference>
<dbReference type="STRING" id="706570.PT85_00350"/>